<evidence type="ECO:0000313" key="2">
    <source>
        <dbReference type="EMBL" id="EXX78817.1"/>
    </source>
</evidence>
<dbReference type="HOGENOM" id="CLU_1907807_0_0_1"/>
<accession>A0A015KAL8</accession>
<evidence type="ECO:0000256" key="1">
    <source>
        <dbReference type="SAM" id="MobiDB-lite"/>
    </source>
</evidence>
<evidence type="ECO:0000313" key="3">
    <source>
        <dbReference type="Proteomes" id="UP000022910"/>
    </source>
</evidence>
<reference evidence="2 3" key="1">
    <citation type="submission" date="2014-02" db="EMBL/GenBank/DDBJ databases">
        <title>Single nucleus genome sequencing reveals high similarity among nuclei of an endomycorrhizal fungus.</title>
        <authorList>
            <person name="Lin K."/>
            <person name="Geurts R."/>
            <person name="Zhang Z."/>
            <person name="Limpens E."/>
            <person name="Saunders D.G."/>
            <person name="Mu D."/>
            <person name="Pang E."/>
            <person name="Cao H."/>
            <person name="Cha H."/>
            <person name="Lin T."/>
            <person name="Zhou Q."/>
            <person name="Shang Y."/>
            <person name="Li Y."/>
            <person name="Ivanov S."/>
            <person name="Sharma T."/>
            <person name="Velzen R.V."/>
            <person name="Ruijter N.D."/>
            <person name="Aanen D.K."/>
            <person name="Win J."/>
            <person name="Kamoun S."/>
            <person name="Bisseling T."/>
            <person name="Huang S."/>
        </authorList>
    </citation>
    <scope>NUCLEOTIDE SEQUENCE [LARGE SCALE GENOMIC DNA]</scope>
    <source>
        <strain evidence="3">DAOM197198w</strain>
    </source>
</reference>
<proteinExistence type="predicted"/>
<name>A0A015KAL8_RHIIW</name>
<comment type="caution">
    <text evidence="2">The sequence shown here is derived from an EMBL/GenBank/DDBJ whole genome shotgun (WGS) entry which is preliminary data.</text>
</comment>
<protein>
    <submittedName>
        <fullName evidence="2">Uncharacterized protein</fullName>
    </submittedName>
</protein>
<dbReference type="Proteomes" id="UP000022910">
    <property type="component" value="Unassembled WGS sequence"/>
</dbReference>
<keyword evidence="3" id="KW-1185">Reference proteome</keyword>
<feature type="compositionally biased region" description="Low complexity" evidence="1">
    <location>
        <begin position="70"/>
        <end position="84"/>
    </location>
</feature>
<dbReference type="AlphaFoldDB" id="A0A015KAL8"/>
<gene>
    <name evidence="2" type="ORF">RirG_011620</name>
</gene>
<sequence length="133" mass="13858">MALTVKLERRPRRIELQRRPMLALGFEQAIIAQPQPTAAVAGRTGPAGPGSAHRQSASARTRARPGGGSAATARRTPARCRPAATHPSACGSGPAAARSRRCGPPSAHPAGLRPPRAGWPAHQRATGHRPSPR</sequence>
<dbReference type="EMBL" id="JEMT01007941">
    <property type="protein sequence ID" value="EXX78817.1"/>
    <property type="molecule type" value="Genomic_DNA"/>
</dbReference>
<organism evidence="2 3">
    <name type="scientific">Rhizophagus irregularis (strain DAOM 197198w)</name>
    <name type="common">Glomus intraradices</name>
    <dbReference type="NCBI Taxonomy" id="1432141"/>
    <lineage>
        <taxon>Eukaryota</taxon>
        <taxon>Fungi</taxon>
        <taxon>Fungi incertae sedis</taxon>
        <taxon>Mucoromycota</taxon>
        <taxon>Glomeromycotina</taxon>
        <taxon>Glomeromycetes</taxon>
        <taxon>Glomerales</taxon>
        <taxon>Glomeraceae</taxon>
        <taxon>Rhizophagus</taxon>
    </lineage>
</organism>
<feature type="region of interest" description="Disordered" evidence="1">
    <location>
        <begin position="35"/>
        <end position="133"/>
    </location>
</feature>